<comment type="caution">
    <text evidence="2">The sequence shown here is derived from an EMBL/GenBank/DDBJ whole genome shotgun (WGS) entry which is preliminary data.</text>
</comment>
<evidence type="ECO:0000313" key="2">
    <source>
        <dbReference type="EMBL" id="RMQ24997.1"/>
    </source>
</evidence>
<gene>
    <name evidence="2" type="ORF">ALQ08_102601</name>
    <name evidence="1" type="ORF">ALQ28_102472</name>
</gene>
<dbReference type="EMBL" id="RBRA01000121">
    <property type="protein sequence ID" value="RMQ24997.1"/>
    <property type="molecule type" value="Genomic_DNA"/>
</dbReference>
<name>A0A3M4K791_9PSED</name>
<sequence length="51" mass="5716">MVDNLPGRWIEDIGGTAIIGYKRAVNQMLNVAHGKNSEEQHQVRITSRPTL</sequence>
<evidence type="ECO:0000313" key="4">
    <source>
        <dbReference type="Proteomes" id="UP000269044"/>
    </source>
</evidence>
<reference evidence="3 4" key="1">
    <citation type="submission" date="2018-08" db="EMBL/GenBank/DDBJ databases">
        <title>Recombination of ecologically and evolutionarily significant loci maintains genetic cohesion in the Pseudomonas syringae species complex.</title>
        <authorList>
            <person name="Dillon M."/>
            <person name="Thakur S."/>
            <person name="Almeida R.N.D."/>
            <person name="Weir B.S."/>
            <person name="Guttman D.S."/>
        </authorList>
    </citation>
    <scope>NUCLEOTIDE SEQUENCE [LARGE SCALE GENOMIC DNA]</scope>
    <source>
        <strain evidence="2 4">ICMP 13052</strain>
        <strain evidence="1 3">ICMP 4330</strain>
    </source>
</reference>
<protein>
    <submittedName>
        <fullName evidence="2">Uncharacterized protein</fullName>
    </submittedName>
</protein>
<accession>A0A3M4K791</accession>
<evidence type="ECO:0000313" key="3">
    <source>
        <dbReference type="Proteomes" id="UP000267908"/>
    </source>
</evidence>
<dbReference type="Proteomes" id="UP000267908">
    <property type="component" value="Unassembled WGS sequence"/>
</dbReference>
<proteinExistence type="predicted"/>
<dbReference type="AlphaFoldDB" id="A0A3M4K791"/>
<dbReference type="Proteomes" id="UP000269044">
    <property type="component" value="Unassembled WGS sequence"/>
</dbReference>
<dbReference type="EMBL" id="RBQG01000024">
    <property type="protein sequence ID" value="RMP18570.1"/>
    <property type="molecule type" value="Genomic_DNA"/>
</dbReference>
<evidence type="ECO:0000313" key="1">
    <source>
        <dbReference type="EMBL" id="RMP18570.1"/>
    </source>
</evidence>
<organism evidence="2 4">
    <name type="scientific">Pseudomonas syringae pv. delphinii</name>
    <dbReference type="NCBI Taxonomy" id="192088"/>
    <lineage>
        <taxon>Bacteria</taxon>
        <taxon>Pseudomonadati</taxon>
        <taxon>Pseudomonadota</taxon>
        <taxon>Gammaproteobacteria</taxon>
        <taxon>Pseudomonadales</taxon>
        <taxon>Pseudomonadaceae</taxon>
        <taxon>Pseudomonas</taxon>
    </lineage>
</organism>